<evidence type="ECO:0000313" key="5">
    <source>
        <dbReference type="EMBL" id="PNV66312.1"/>
    </source>
</evidence>
<keyword evidence="1 4" id="KW-0533">Nickel</keyword>
<comment type="similarity">
    <text evidence="4">Belongs to the HypA/HybF family.</text>
</comment>
<evidence type="ECO:0000256" key="4">
    <source>
        <dbReference type="HAMAP-Rule" id="MF_00213"/>
    </source>
</evidence>
<feature type="binding site" evidence="4">
    <location>
        <position position="2"/>
    </location>
    <ligand>
        <name>Ni(2+)</name>
        <dbReference type="ChEBI" id="CHEBI:49786"/>
    </ligand>
</feature>
<dbReference type="HAMAP" id="MF_00213">
    <property type="entry name" value="HypA_HybF"/>
    <property type="match status" value="1"/>
</dbReference>
<dbReference type="Gene3D" id="3.30.2320.80">
    <property type="match status" value="1"/>
</dbReference>
<gene>
    <name evidence="4" type="primary">hypA</name>
    <name evidence="5" type="ORF">C2L80_01825</name>
</gene>
<comment type="caution">
    <text evidence="4">Lacks conserved residue(s) required for the propagation of feature annotation.</text>
</comment>
<organism evidence="5 6">
    <name type="scientific">Rubneribacter badeniensis</name>
    <dbReference type="NCBI Taxonomy" id="2070688"/>
    <lineage>
        <taxon>Bacteria</taxon>
        <taxon>Bacillati</taxon>
        <taxon>Actinomycetota</taxon>
        <taxon>Coriobacteriia</taxon>
        <taxon>Eggerthellales</taxon>
        <taxon>Eggerthellaceae</taxon>
        <taxon>Rubneribacter</taxon>
    </lineage>
</organism>
<dbReference type="InterPro" id="IPR000688">
    <property type="entry name" value="HypA/HybF"/>
</dbReference>
<proteinExistence type="inferred from homology"/>
<dbReference type="PANTHER" id="PTHR34535:SF3">
    <property type="entry name" value="HYDROGENASE MATURATION FACTOR HYPA"/>
    <property type="match status" value="1"/>
</dbReference>
<evidence type="ECO:0000256" key="2">
    <source>
        <dbReference type="ARBA" id="ARBA00022723"/>
    </source>
</evidence>
<dbReference type="GO" id="GO:0008270">
    <property type="term" value="F:zinc ion binding"/>
    <property type="evidence" value="ECO:0007669"/>
    <property type="project" value="TreeGrafter"/>
</dbReference>
<evidence type="ECO:0000313" key="6">
    <source>
        <dbReference type="Proteomes" id="UP000236488"/>
    </source>
</evidence>
<dbReference type="AlphaFoldDB" id="A0A2K2U7V1"/>
<reference evidence="5 6" key="1">
    <citation type="journal article" date="2018" name="Int. J. Syst. Evol. Microbiol.">
        <title>Rubneribacter badeniensis gen. nov., sp. nov. and Enteroscipio rubneri gen. nov., sp. nov., new members of the Eggerthellaceae isolated from human faeces.</title>
        <authorList>
            <person name="Danylec N."/>
            <person name="Gobl A."/>
            <person name="Stoll D.A."/>
            <person name="Hetzer B."/>
            <person name="Kulling S.E."/>
            <person name="Huch M."/>
        </authorList>
    </citation>
    <scope>NUCLEOTIDE SEQUENCE [LARGE SCALE GENOMIC DNA]</scope>
    <source>
        <strain evidence="5 6">ResAG-85</strain>
    </source>
</reference>
<keyword evidence="6" id="KW-1185">Reference proteome</keyword>
<dbReference type="EMBL" id="PPEL01000004">
    <property type="protein sequence ID" value="PNV66312.1"/>
    <property type="molecule type" value="Genomic_DNA"/>
</dbReference>
<dbReference type="Proteomes" id="UP000236488">
    <property type="component" value="Unassembled WGS sequence"/>
</dbReference>
<protein>
    <recommendedName>
        <fullName evidence="4">Hydrogenase maturation factor HypA</fullName>
    </recommendedName>
</protein>
<evidence type="ECO:0000256" key="3">
    <source>
        <dbReference type="ARBA" id="ARBA00022833"/>
    </source>
</evidence>
<keyword evidence="2 4" id="KW-0479">Metal-binding</keyword>
<comment type="function">
    <text evidence="4">Involved in the maturation of [NiFe] hydrogenases. Required for nickel insertion into the metal center of the hydrogenase.</text>
</comment>
<keyword evidence="3" id="KW-0862">Zinc</keyword>
<dbReference type="RefSeq" id="WP_103262517.1">
    <property type="nucleotide sequence ID" value="NZ_DBEYRC010000018.1"/>
</dbReference>
<dbReference type="Pfam" id="PF01155">
    <property type="entry name" value="HypA"/>
    <property type="match status" value="1"/>
</dbReference>
<name>A0A2K2U7V1_9ACTN</name>
<comment type="caution">
    <text evidence="5">The sequence shown here is derived from an EMBL/GenBank/DDBJ whole genome shotgun (WGS) entry which is preliminary data.</text>
</comment>
<evidence type="ECO:0000256" key="1">
    <source>
        <dbReference type="ARBA" id="ARBA00022596"/>
    </source>
</evidence>
<dbReference type="GO" id="GO:0051604">
    <property type="term" value="P:protein maturation"/>
    <property type="evidence" value="ECO:0007669"/>
    <property type="project" value="InterPro"/>
</dbReference>
<dbReference type="GO" id="GO:0016151">
    <property type="term" value="F:nickel cation binding"/>
    <property type="evidence" value="ECO:0007669"/>
    <property type="project" value="UniProtKB-UniRule"/>
</dbReference>
<dbReference type="PANTHER" id="PTHR34535">
    <property type="entry name" value="HYDROGENASE MATURATION FACTOR HYPA"/>
    <property type="match status" value="1"/>
</dbReference>
<sequence length="159" mass="17001">MHEMALVHGVVEAVLEHAESAGASEVTAVFLTVGEGRDVVEEYMQGLFSFLTKGTVAEHARLAVRRSPFKVRFNRCDAVFPIDVFDPSTWGCSRCGTERDYRFHSGMEFTIDRIEIARDAAVKSGAPVARTPKARTRASGADGGACGGPMEAAPLAVAG</sequence>
<accession>A0A2K2U7V1</accession>